<feature type="transmembrane region" description="Helical" evidence="1">
    <location>
        <begin position="98"/>
        <end position="117"/>
    </location>
</feature>
<dbReference type="OrthoDB" id="5652448at2"/>
<dbReference type="AlphaFoldDB" id="E8LKD0"/>
<feature type="transmembrane region" description="Helical" evidence="1">
    <location>
        <begin position="148"/>
        <end position="170"/>
    </location>
</feature>
<feature type="transmembrane region" description="Helical" evidence="1">
    <location>
        <begin position="213"/>
        <end position="234"/>
    </location>
</feature>
<feature type="transmembrane region" description="Helical" evidence="1">
    <location>
        <begin position="41"/>
        <end position="58"/>
    </location>
</feature>
<feature type="transmembrane region" description="Helical" evidence="1">
    <location>
        <begin position="182"/>
        <end position="201"/>
    </location>
</feature>
<evidence type="ECO:0000256" key="1">
    <source>
        <dbReference type="SAM" id="Phobius"/>
    </source>
</evidence>
<gene>
    <name evidence="3" type="ORF">HMPREF9444_01168</name>
</gene>
<feature type="transmembrane region" description="Helical" evidence="1">
    <location>
        <begin position="270"/>
        <end position="289"/>
    </location>
</feature>
<dbReference type="Pfam" id="PF00892">
    <property type="entry name" value="EamA"/>
    <property type="match status" value="2"/>
</dbReference>
<keyword evidence="1" id="KW-0472">Membrane</keyword>
<feature type="domain" description="EamA" evidence="2">
    <location>
        <begin position="151"/>
        <end position="287"/>
    </location>
</feature>
<dbReference type="InterPro" id="IPR000620">
    <property type="entry name" value="EamA_dom"/>
</dbReference>
<sequence>MSNTDKAWGVFCAVIAGVSYGTNPLGGLIMYSEGFNPSSVIFYRFILAAVCFAVVMLMNRISFKVSLYELTTMAVLGLLFCVSALTLFSSFLYMDAGLASTLFFIYPIFVALTMALLFHEKLSFTIIIAIVFTLLGIALLYRGDGEGFNLKGVLCVLGSAVSYCIYMVFINKSKIMMSAIKMNFYMAIFCLLGVVLFSFTASSNRLLPLNSPIAFMGAIFLAIVPTIISLTFMVKAIKIIGSTPTSIIGALEPLTAVAIGVLLFNELFTLKMAIGIALILTGVLVLIAGSELKEKAKLLLNNRTKQWRWRS</sequence>
<feature type="transmembrane region" description="Helical" evidence="1">
    <location>
        <begin position="246"/>
        <end position="264"/>
    </location>
</feature>
<comment type="caution">
    <text evidence="3">The sequence shown here is derived from an EMBL/GenBank/DDBJ whole genome shotgun (WGS) entry which is preliminary data.</text>
</comment>
<dbReference type="eggNOG" id="COG0697">
    <property type="taxonomic scope" value="Bacteria"/>
</dbReference>
<dbReference type="RefSeq" id="WP_009143368.1">
    <property type="nucleotide sequence ID" value="NZ_GL830991.1"/>
</dbReference>
<dbReference type="PANTHER" id="PTHR22911">
    <property type="entry name" value="ACYL-MALONYL CONDENSING ENZYME-RELATED"/>
    <property type="match status" value="1"/>
</dbReference>
<reference evidence="3 4" key="1">
    <citation type="submission" date="2011-01" db="EMBL/GenBank/DDBJ databases">
        <authorList>
            <person name="Weinstock G."/>
            <person name="Sodergren E."/>
            <person name="Clifton S."/>
            <person name="Fulton L."/>
            <person name="Fulton B."/>
            <person name="Courtney L."/>
            <person name="Fronick C."/>
            <person name="Harrison M."/>
            <person name="Strong C."/>
            <person name="Farmer C."/>
            <person name="Delahaunty K."/>
            <person name="Markovic C."/>
            <person name="Hall O."/>
            <person name="Minx P."/>
            <person name="Tomlinson C."/>
            <person name="Mitreva M."/>
            <person name="Hou S."/>
            <person name="Chen J."/>
            <person name="Wollam A."/>
            <person name="Pepin K.H."/>
            <person name="Johnson M."/>
            <person name="Bhonagiri V."/>
            <person name="Zhang X."/>
            <person name="Suruliraj S."/>
            <person name="Warren W."/>
            <person name="Chinwalla A."/>
            <person name="Mardis E.R."/>
            <person name="Wilson R.K."/>
        </authorList>
    </citation>
    <scope>NUCLEOTIDE SEQUENCE [LARGE SCALE GENOMIC DNA]</scope>
    <source>
        <strain evidence="4">DSM 22608 / JCM 16073 / KCTC 15190 / YIT 12066</strain>
    </source>
</reference>
<organism evidence="3 4">
    <name type="scientific">Succinatimonas hippei (strain DSM 22608 / JCM 16073 / KCTC 15190 / YIT 12066)</name>
    <dbReference type="NCBI Taxonomy" id="762983"/>
    <lineage>
        <taxon>Bacteria</taxon>
        <taxon>Pseudomonadati</taxon>
        <taxon>Pseudomonadota</taxon>
        <taxon>Gammaproteobacteria</taxon>
        <taxon>Aeromonadales</taxon>
        <taxon>Succinivibrionaceae</taxon>
        <taxon>Succinatimonas</taxon>
    </lineage>
</organism>
<dbReference type="STRING" id="762983.HMPREF9444_01168"/>
<evidence type="ECO:0000259" key="2">
    <source>
        <dbReference type="Pfam" id="PF00892"/>
    </source>
</evidence>
<dbReference type="GO" id="GO:0016020">
    <property type="term" value="C:membrane"/>
    <property type="evidence" value="ECO:0007669"/>
    <property type="project" value="InterPro"/>
</dbReference>
<feature type="domain" description="EamA" evidence="2">
    <location>
        <begin position="8"/>
        <end position="141"/>
    </location>
</feature>
<dbReference type="Proteomes" id="UP000018458">
    <property type="component" value="Unassembled WGS sequence"/>
</dbReference>
<keyword evidence="4" id="KW-1185">Reference proteome</keyword>
<dbReference type="PANTHER" id="PTHR22911:SF137">
    <property type="entry name" value="SOLUTE CARRIER FAMILY 35 MEMBER G2-RELATED"/>
    <property type="match status" value="1"/>
</dbReference>
<name>E8LKD0_SUCHY</name>
<proteinExistence type="predicted"/>
<evidence type="ECO:0000313" key="4">
    <source>
        <dbReference type="Proteomes" id="UP000018458"/>
    </source>
</evidence>
<dbReference type="InterPro" id="IPR037185">
    <property type="entry name" value="EmrE-like"/>
</dbReference>
<dbReference type="SUPFAM" id="SSF103481">
    <property type="entry name" value="Multidrug resistance efflux transporter EmrE"/>
    <property type="match status" value="2"/>
</dbReference>
<feature type="transmembrane region" description="Helical" evidence="1">
    <location>
        <begin position="7"/>
        <end position="29"/>
    </location>
</feature>
<dbReference type="HOGENOM" id="CLU_033863_9_3_6"/>
<accession>E8LKD0</accession>
<keyword evidence="1" id="KW-0812">Transmembrane</keyword>
<feature type="transmembrane region" description="Helical" evidence="1">
    <location>
        <begin position="124"/>
        <end position="142"/>
    </location>
</feature>
<dbReference type="EMBL" id="AEVO01000055">
    <property type="protein sequence ID" value="EFY07013.1"/>
    <property type="molecule type" value="Genomic_DNA"/>
</dbReference>
<protein>
    <submittedName>
        <fullName evidence="3">Putative membrane protein</fullName>
    </submittedName>
</protein>
<feature type="transmembrane region" description="Helical" evidence="1">
    <location>
        <begin position="70"/>
        <end position="92"/>
    </location>
</feature>
<keyword evidence="1" id="KW-1133">Transmembrane helix</keyword>
<evidence type="ECO:0000313" key="3">
    <source>
        <dbReference type="EMBL" id="EFY07013.1"/>
    </source>
</evidence>